<sequence length="459" mass="52361">MANRVVSMLTDRQAKLAKKTIAVGGVKGLTLRVRATGSGISKFFVMRMIVDGKEVIQTIGQYPQVSLESARKIGLEWREKILAGRRPREEAIMERKAKLLEEKAIKHYTVQRMLIDYCDFGEDRLWRNDEIKGQKISKSHSEIVNGYMRNHIPESILFMNAQDLTPEVLAQAFKYKWTTMIDTPERVIGEIKRAFDFAMRSGKIQPCLNPADLKGRLRDLLPPDSMRAQKSHQPALPADRIPELFAELQKHPSITSKLIQYTILTVSRASNARLSLWSEIYFDTKEHPQAPVQVTKRDEMKVKRVIKFDKETPLSEQAVNLLKNLPKFVASEGYDFVFAKASVEGGISPLSEATCNSMIRKINSSLIKKGELPFVDPDLENPDGSPRNITLHGTARASFEAWAYDSVRFNHKQFSEKAIEHCLDHVTEKYNNAYLRKAVIGEMREILQAWADYCYSKTK</sequence>
<dbReference type="InterPro" id="IPR011010">
    <property type="entry name" value="DNA_brk_join_enz"/>
</dbReference>
<evidence type="ECO:0000313" key="6">
    <source>
        <dbReference type="Proteomes" id="UP000777002"/>
    </source>
</evidence>
<organism evidence="5 6">
    <name type="scientific">Parasutterella secunda</name>
    <dbReference type="NCBI Taxonomy" id="626947"/>
    <lineage>
        <taxon>Bacteria</taxon>
        <taxon>Pseudomonadati</taxon>
        <taxon>Pseudomonadota</taxon>
        <taxon>Betaproteobacteria</taxon>
        <taxon>Burkholderiales</taxon>
        <taxon>Sutterellaceae</taxon>
        <taxon>Parasutterella</taxon>
    </lineage>
</organism>
<comment type="similarity">
    <text evidence="1">Belongs to the 'phage' integrase family.</text>
</comment>
<dbReference type="PANTHER" id="PTHR30629">
    <property type="entry name" value="PROPHAGE INTEGRASE"/>
    <property type="match status" value="1"/>
</dbReference>
<dbReference type="Pfam" id="PF13356">
    <property type="entry name" value="Arm-DNA-bind_3"/>
    <property type="match status" value="1"/>
</dbReference>
<dbReference type="Proteomes" id="UP000777002">
    <property type="component" value="Unassembled WGS sequence"/>
</dbReference>
<dbReference type="Gene3D" id="1.10.150.130">
    <property type="match status" value="1"/>
</dbReference>
<dbReference type="InterPro" id="IPR038488">
    <property type="entry name" value="Integrase_DNA-bd_sf"/>
</dbReference>
<gene>
    <name evidence="5" type="ORF">H5985_02525</name>
</gene>
<keyword evidence="2" id="KW-0229">DNA integration</keyword>
<evidence type="ECO:0000256" key="3">
    <source>
        <dbReference type="ARBA" id="ARBA00023125"/>
    </source>
</evidence>
<evidence type="ECO:0000313" key="5">
    <source>
        <dbReference type="EMBL" id="MBM6928144.1"/>
    </source>
</evidence>
<dbReference type="RefSeq" id="WP_205049745.1">
    <property type="nucleotide sequence ID" value="NZ_JACJKX010000003.1"/>
</dbReference>
<keyword evidence="3 5" id="KW-0238">DNA-binding</keyword>
<reference evidence="5 6" key="1">
    <citation type="journal article" date="2021" name="Sci. Rep.">
        <title>The distribution of antibiotic resistance genes in chicken gut microbiota commensals.</title>
        <authorList>
            <person name="Juricova H."/>
            <person name="Matiasovicova J."/>
            <person name="Kubasova T."/>
            <person name="Cejkova D."/>
            <person name="Rychlik I."/>
        </authorList>
    </citation>
    <scope>NUCLEOTIDE SEQUENCE [LARGE SCALE GENOMIC DNA]</scope>
    <source>
        <strain evidence="5 6">An562</strain>
    </source>
</reference>
<dbReference type="PANTHER" id="PTHR30629:SF6">
    <property type="entry name" value="PROPHAGE INTEGRASE INTA-RELATED"/>
    <property type="match status" value="1"/>
</dbReference>
<dbReference type="EMBL" id="JACJKX010000003">
    <property type="protein sequence ID" value="MBM6928144.1"/>
    <property type="molecule type" value="Genomic_DNA"/>
</dbReference>
<keyword evidence="6" id="KW-1185">Reference proteome</keyword>
<dbReference type="InterPro" id="IPR010998">
    <property type="entry name" value="Integrase_recombinase_N"/>
</dbReference>
<evidence type="ECO:0000256" key="1">
    <source>
        <dbReference type="ARBA" id="ARBA00008857"/>
    </source>
</evidence>
<dbReference type="Gene3D" id="3.30.160.390">
    <property type="entry name" value="Integrase, DNA-binding domain"/>
    <property type="match status" value="1"/>
</dbReference>
<dbReference type="SUPFAM" id="SSF56349">
    <property type="entry name" value="DNA breaking-rejoining enzymes"/>
    <property type="match status" value="1"/>
</dbReference>
<accession>A0ABS2GRS3</accession>
<feature type="domain" description="Integrase DNA-binding" evidence="4">
    <location>
        <begin position="9"/>
        <end position="90"/>
    </location>
</feature>
<proteinExistence type="inferred from homology"/>
<dbReference type="InterPro" id="IPR050808">
    <property type="entry name" value="Phage_Integrase"/>
</dbReference>
<evidence type="ECO:0000259" key="4">
    <source>
        <dbReference type="Pfam" id="PF13356"/>
    </source>
</evidence>
<dbReference type="GO" id="GO:0003677">
    <property type="term" value="F:DNA binding"/>
    <property type="evidence" value="ECO:0007669"/>
    <property type="project" value="UniProtKB-KW"/>
</dbReference>
<comment type="caution">
    <text evidence="5">The sequence shown here is derived from an EMBL/GenBank/DDBJ whole genome shotgun (WGS) entry which is preliminary data.</text>
</comment>
<evidence type="ECO:0000256" key="2">
    <source>
        <dbReference type="ARBA" id="ARBA00022908"/>
    </source>
</evidence>
<dbReference type="InterPro" id="IPR025166">
    <property type="entry name" value="Integrase_DNA_bind_dom"/>
</dbReference>
<name>A0ABS2GRS3_9BURK</name>
<protein>
    <submittedName>
        <fullName evidence="5">Integrase arm-type DNA-binding domain-containing protein</fullName>
    </submittedName>
</protein>